<gene>
    <name evidence="1" type="ORF">KUTeg_000695</name>
</gene>
<accession>A0ABQ9FYA2</accession>
<organism evidence="1 2">
    <name type="scientific">Tegillarca granosa</name>
    <name type="common">Malaysian cockle</name>
    <name type="synonym">Anadara granosa</name>
    <dbReference type="NCBI Taxonomy" id="220873"/>
    <lineage>
        <taxon>Eukaryota</taxon>
        <taxon>Metazoa</taxon>
        <taxon>Spiralia</taxon>
        <taxon>Lophotrochozoa</taxon>
        <taxon>Mollusca</taxon>
        <taxon>Bivalvia</taxon>
        <taxon>Autobranchia</taxon>
        <taxon>Pteriomorphia</taxon>
        <taxon>Arcoida</taxon>
        <taxon>Arcoidea</taxon>
        <taxon>Arcidae</taxon>
        <taxon>Tegillarca</taxon>
    </lineage>
</organism>
<name>A0ABQ9FYA2_TEGGR</name>
<comment type="caution">
    <text evidence="1">The sequence shown here is derived from an EMBL/GenBank/DDBJ whole genome shotgun (WGS) entry which is preliminary data.</text>
</comment>
<dbReference type="EMBL" id="JARBDR010000018">
    <property type="protein sequence ID" value="KAJ8322224.1"/>
    <property type="molecule type" value="Genomic_DNA"/>
</dbReference>
<keyword evidence="2" id="KW-1185">Reference proteome</keyword>
<proteinExistence type="predicted"/>
<evidence type="ECO:0000313" key="2">
    <source>
        <dbReference type="Proteomes" id="UP001217089"/>
    </source>
</evidence>
<reference evidence="1 2" key="1">
    <citation type="submission" date="2022-12" db="EMBL/GenBank/DDBJ databases">
        <title>Chromosome-level genome of Tegillarca granosa.</title>
        <authorList>
            <person name="Kim J."/>
        </authorList>
    </citation>
    <scope>NUCLEOTIDE SEQUENCE [LARGE SCALE GENOMIC DNA]</scope>
    <source>
        <strain evidence="1">Teg-2019</strain>
        <tissue evidence="1">Adductor muscle</tissue>
    </source>
</reference>
<protein>
    <submittedName>
        <fullName evidence="1">Uncharacterized protein</fullName>
    </submittedName>
</protein>
<dbReference type="Proteomes" id="UP001217089">
    <property type="component" value="Unassembled WGS sequence"/>
</dbReference>
<evidence type="ECO:0000313" key="1">
    <source>
        <dbReference type="EMBL" id="KAJ8322224.1"/>
    </source>
</evidence>
<sequence>MVPLDMDNLQVMEHHLQDSQDMVPHPQDNLGMVHHMEGHHHHSQGMEHQDNHLMVGLQGMVANNQFGEGLLQVLIHRYTAGL</sequence>